<name>C4V7A3_VAIC1</name>
<evidence type="ECO:0000313" key="2">
    <source>
        <dbReference type="Proteomes" id="UP000009082"/>
    </source>
</evidence>
<accession>C4V7A3</accession>
<sequence length="93" mass="11304">MKFALYITLHKIQCVNHFVLTNFYLLNNILIRFFKCSFRNNSNNIYSYNPFKKTEERSCTIFIFLNAIKYDYHLCKINKVNCHVLFSFFINKL</sequence>
<dbReference type="VEuPathDB" id="MicrosporidiaDB:NCER_100325"/>
<protein>
    <submittedName>
        <fullName evidence="1">Uncharacterized protein</fullName>
    </submittedName>
</protein>
<evidence type="ECO:0000313" key="1">
    <source>
        <dbReference type="EMBL" id="EEQ82908.1"/>
    </source>
</evidence>
<reference evidence="2" key="1">
    <citation type="journal article" date="2009" name="PLoS Pathog.">
        <title>Genomic analyses of the microsporidian Nosema ceranae, an emergent pathogen of honey bees.</title>
        <authorList>
            <person name="Cornman R.S."/>
            <person name="Chen Y.P."/>
            <person name="Schatz M.C."/>
            <person name="Street C."/>
            <person name="Zhao Y."/>
            <person name="Desany B."/>
            <person name="Egholm M."/>
            <person name="Hutchison S."/>
            <person name="Pettis J.S."/>
            <person name="Lipkin W.I."/>
            <person name="Evans J.D."/>
        </authorList>
    </citation>
    <scope>NUCLEOTIDE SEQUENCE [LARGE SCALE GENOMIC DNA]</scope>
    <source>
        <strain evidence="2">BRL01</strain>
    </source>
</reference>
<dbReference type="HOGENOM" id="CLU_2400244_0_0_1"/>
<organism evidence="2">
    <name type="scientific">Vairimorpha ceranae (strain BRL01)</name>
    <name type="common">Microsporidian parasite</name>
    <name type="synonym">Nosema ceranae</name>
    <dbReference type="NCBI Taxonomy" id="578460"/>
    <lineage>
        <taxon>Eukaryota</taxon>
        <taxon>Fungi</taxon>
        <taxon>Fungi incertae sedis</taxon>
        <taxon>Microsporidia</taxon>
        <taxon>Nosematidae</taxon>
        <taxon>Vairimorpha</taxon>
    </lineage>
</organism>
<gene>
    <name evidence="1" type="ORF">NCER_100325</name>
</gene>
<dbReference type="EMBL" id="ACOL01000015">
    <property type="protein sequence ID" value="EEQ82908.1"/>
    <property type="molecule type" value="Genomic_DNA"/>
</dbReference>
<dbReference type="InParanoid" id="C4V7A3"/>
<proteinExistence type="predicted"/>
<dbReference type="AlphaFoldDB" id="C4V7A3"/>
<dbReference type="KEGG" id="nce:NCER_100325"/>
<dbReference type="Proteomes" id="UP000009082">
    <property type="component" value="Unassembled WGS sequence"/>
</dbReference>